<evidence type="ECO:0000256" key="11">
    <source>
        <dbReference type="HAMAP-Rule" id="MF_00004"/>
    </source>
</evidence>
<comment type="function">
    <text evidence="2 11">Catalyzes a salvage reaction resulting in the formation of AMP, that is energically less costly than de novo synthesis.</text>
</comment>
<evidence type="ECO:0000256" key="9">
    <source>
        <dbReference type="ARBA" id="ARBA00022679"/>
    </source>
</evidence>
<comment type="pathway">
    <text evidence="4 11">Purine metabolism; AMP biosynthesis via salvage pathway; AMP from adenine: step 1/1.</text>
</comment>
<evidence type="ECO:0000256" key="2">
    <source>
        <dbReference type="ARBA" id="ARBA00003968"/>
    </source>
</evidence>
<reference evidence="14 15" key="1">
    <citation type="submission" date="2022-09" db="EMBL/GenBank/DDBJ databases">
        <authorList>
            <person name="Kop L."/>
        </authorList>
    </citation>
    <scope>NUCLEOTIDE SEQUENCE [LARGE SCALE GENOMIC DNA]</scope>
    <source>
        <strain evidence="14 15">347</strain>
    </source>
</reference>
<accession>A0ABN8W5M9</accession>
<evidence type="ECO:0000256" key="3">
    <source>
        <dbReference type="ARBA" id="ARBA00004496"/>
    </source>
</evidence>
<dbReference type="GO" id="GO:0003999">
    <property type="term" value="F:adenine phosphoribosyltransferase activity"/>
    <property type="evidence" value="ECO:0007669"/>
    <property type="project" value="UniProtKB-EC"/>
</dbReference>
<dbReference type="PANTHER" id="PTHR32315">
    <property type="entry name" value="ADENINE PHOSPHORIBOSYLTRANSFERASE"/>
    <property type="match status" value="1"/>
</dbReference>
<evidence type="ECO:0000313" key="14">
    <source>
        <dbReference type="EMBL" id="CAI2719571.1"/>
    </source>
</evidence>
<feature type="transmembrane region" description="Helical" evidence="12">
    <location>
        <begin position="60"/>
        <end position="78"/>
    </location>
</feature>
<keyword evidence="12" id="KW-1133">Transmembrane helix</keyword>
<dbReference type="NCBIfam" id="NF002636">
    <property type="entry name" value="PRK02304.1-5"/>
    <property type="match status" value="1"/>
</dbReference>
<feature type="domain" description="Phosphoribosyltransferase" evidence="13">
    <location>
        <begin position="28"/>
        <end position="150"/>
    </location>
</feature>
<dbReference type="InterPro" id="IPR029057">
    <property type="entry name" value="PRTase-like"/>
</dbReference>
<dbReference type="Pfam" id="PF00156">
    <property type="entry name" value="Pribosyltran"/>
    <property type="match status" value="1"/>
</dbReference>
<sequence>MQQIKEYIRDIADFPKEGIVFKDISPLLNHSDTFNRVIEMWKERYANRGIDTVVGVEARGFVFAAAVAYAIGAGCVMIRKPGKLPYKTFSKTYDLEYGTDTIEVHQDAIDPGQKVLVIDDVLATGGTMGAVLELLQDNFKCELVEVTFLMELSFLDGREKMKNIPTYSLISY</sequence>
<comment type="subcellular location">
    <subcellularLocation>
        <location evidence="3 11">Cytoplasm</location>
    </subcellularLocation>
</comment>
<organism evidence="14 15">
    <name type="scientific">Nitrospina watsonii</name>
    <dbReference type="NCBI Taxonomy" id="1323948"/>
    <lineage>
        <taxon>Bacteria</taxon>
        <taxon>Pseudomonadati</taxon>
        <taxon>Nitrospinota/Tectimicrobiota group</taxon>
        <taxon>Nitrospinota</taxon>
        <taxon>Nitrospinia</taxon>
        <taxon>Nitrospinales</taxon>
        <taxon>Nitrospinaceae</taxon>
        <taxon>Nitrospina</taxon>
    </lineage>
</organism>
<gene>
    <name evidence="11 14" type="primary">apt</name>
    <name evidence="14" type="ORF">NSPWAT_2715</name>
</gene>
<dbReference type="NCBIfam" id="NF002634">
    <property type="entry name" value="PRK02304.1-3"/>
    <property type="match status" value="1"/>
</dbReference>
<dbReference type="PANTHER" id="PTHR32315:SF3">
    <property type="entry name" value="ADENINE PHOSPHORIBOSYLTRANSFERASE"/>
    <property type="match status" value="1"/>
</dbReference>
<evidence type="ECO:0000256" key="6">
    <source>
        <dbReference type="ARBA" id="ARBA00011893"/>
    </source>
</evidence>
<keyword evidence="10 11" id="KW-0660">Purine salvage</keyword>
<evidence type="ECO:0000256" key="8">
    <source>
        <dbReference type="ARBA" id="ARBA00022676"/>
    </source>
</evidence>
<evidence type="ECO:0000259" key="13">
    <source>
        <dbReference type="Pfam" id="PF00156"/>
    </source>
</evidence>
<keyword evidence="12" id="KW-0472">Membrane</keyword>
<comment type="subunit">
    <text evidence="11">Homodimer.</text>
</comment>
<dbReference type="EC" id="2.4.2.7" evidence="6 11"/>
<dbReference type="HAMAP" id="MF_00004">
    <property type="entry name" value="Aden_phosphoribosyltr"/>
    <property type="match status" value="1"/>
</dbReference>
<dbReference type="SUPFAM" id="SSF53271">
    <property type="entry name" value="PRTase-like"/>
    <property type="match status" value="1"/>
</dbReference>
<dbReference type="Gene3D" id="3.40.50.2020">
    <property type="match status" value="1"/>
</dbReference>
<name>A0ABN8W5M9_9BACT</name>
<keyword evidence="12" id="KW-0812">Transmembrane</keyword>
<keyword evidence="15" id="KW-1185">Reference proteome</keyword>
<keyword evidence="7 11" id="KW-0963">Cytoplasm</keyword>
<dbReference type="Proteomes" id="UP001157733">
    <property type="component" value="Chromosome"/>
</dbReference>
<evidence type="ECO:0000256" key="5">
    <source>
        <dbReference type="ARBA" id="ARBA00008391"/>
    </source>
</evidence>
<dbReference type="InterPro" id="IPR050054">
    <property type="entry name" value="UPRTase/APRTase"/>
</dbReference>
<dbReference type="InterPro" id="IPR000836">
    <property type="entry name" value="PRTase_dom"/>
</dbReference>
<keyword evidence="9 11" id="KW-0808">Transferase</keyword>
<evidence type="ECO:0000313" key="15">
    <source>
        <dbReference type="Proteomes" id="UP001157733"/>
    </source>
</evidence>
<proteinExistence type="inferred from homology"/>
<dbReference type="NCBIfam" id="TIGR01090">
    <property type="entry name" value="apt"/>
    <property type="match status" value="1"/>
</dbReference>
<dbReference type="EMBL" id="OX336137">
    <property type="protein sequence ID" value="CAI2719571.1"/>
    <property type="molecule type" value="Genomic_DNA"/>
</dbReference>
<dbReference type="CDD" id="cd06223">
    <property type="entry name" value="PRTases_typeI"/>
    <property type="match status" value="1"/>
</dbReference>
<evidence type="ECO:0000256" key="1">
    <source>
        <dbReference type="ARBA" id="ARBA00000868"/>
    </source>
</evidence>
<dbReference type="InterPro" id="IPR005764">
    <property type="entry name" value="Ade_phspho_trans"/>
</dbReference>
<evidence type="ECO:0000256" key="4">
    <source>
        <dbReference type="ARBA" id="ARBA00004659"/>
    </source>
</evidence>
<comment type="catalytic activity">
    <reaction evidence="1 11">
        <text>AMP + diphosphate = 5-phospho-alpha-D-ribose 1-diphosphate + adenine</text>
        <dbReference type="Rhea" id="RHEA:16609"/>
        <dbReference type="ChEBI" id="CHEBI:16708"/>
        <dbReference type="ChEBI" id="CHEBI:33019"/>
        <dbReference type="ChEBI" id="CHEBI:58017"/>
        <dbReference type="ChEBI" id="CHEBI:456215"/>
        <dbReference type="EC" id="2.4.2.7"/>
    </reaction>
</comment>
<comment type="similarity">
    <text evidence="5 11">Belongs to the purine/pyrimidine phosphoribosyltransferase family.</text>
</comment>
<evidence type="ECO:0000256" key="7">
    <source>
        <dbReference type="ARBA" id="ARBA00022490"/>
    </source>
</evidence>
<protein>
    <recommendedName>
        <fullName evidence="6 11">Adenine phosphoribosyltransferase</fullName>
        <shortName evidence="11">APRT</shortName>
        <ecNumber evidence="6 11">2.4.2.7</ecNumber>
    </recommendedName>
</protein>
<evidence type="ECO:0000256" key="10">
    <source>
        <dbReference type="ARBA" id="ARBA00022726"/>
    </source>
</evidence>
<dbReference type="RefSeq" id="WP_282012392.1">
    <property type="nucleotide sequence ID" value="NZ_OX336137.1"/>
</dbReference>
<keyword evidence="8 11" id="KW-0328">Glycosyltransferase</keyword>
<evidence type="ECO:0000256" key="12">
    <source>
        <dbReference type="SAM" id="Phobius"/>
    </source>
</evidence>